<dbReference type="GO" id="GO:0046872">
    <property type="term" value="F:metal ion binding"/>
    <property type="evidence" value="ECO:0007669"/>
    <property type="project" value="UniProtKB-KW"/>
</dbReference>
<feature type="active site" description="Pros-phosphohistidine intermediate" evidence="12">
    <location>
        <position position="117"/>
    </location>
</feature>
<feature type="binding site" evidence="12">
    <location>
        <position position="59"/>
    </location>
    <ligand>
        <name>ATP</name>
        <dbReference type="ChEBI" id="CHEBI:30616"/>
    </ligand>
</feature>
<accession>A0A3N2QBH1</accession>
<dbReference type="GO" id="GO:0005524">
    <property type="term" value="F:ATP binding"/>
    <property type="evidence" value="ECO:0007669"/>
    <property type="project" value="UniProtKB-KW"/>
</dbReference>
<dbReference type="SUPFAM" id="SSF54919">
    <property type="entry name" value="Nucleoside diphosphate kinase, NDK"/>
    <property type="match status" value="1"/>
</dbReference>
<dbReference type="Pfam" id="PF00334">
    <property type="entry name" value="NDK"/>
    <property type="match status" value="1"/>
</dbReference>
<dbReference type="Gene3D" id="3.30.70.141">
    <property type="entry name" value="Nucleoside diphosphate kinase-like domain"/>
    <property type="match status" value="1"/>
</dbReference>
<keyword evidence="9" id="KW-0067">ATP-binding</keyword>
<protein>
    <recommendedName>
        <fullName evidence="3">nucleoside-diphosphate kinase</fullName>
        <ecNumber evidence="3">2.7.4.6</ecNumber>
    </recommendedName>
</protein>
<dbReference type="PROSITE" id="PS51374">
    <property type="entry name" value="NDPK_LIKE"/>
    <property type="match status" value="1"/>
</dbReference>
<dbReference type="CDD" id="cd04413">
    <property type="entry name" value="NDPk_I"/>
    <property type="match status" value="1"/>
</dbReference>
<dbReference type="OrthoDB" id="9801161at2"/>
<dbReference type="InterPro" id="IPR034907">
    <property type="entry name" value="NDK-like_dom"/>
</dbReference>
<evidence type="ECO:0000256" key="3">
    <source>
        <dbReference type="ARBA" id="ARBA00012966"/>
    </source>
</evidence>
<evidence type="ECO:0000313" key="15">
    <source>
        <dbReference type="EMBL" id="ROT47157.1"/>
    </source>
</evidence>
<proteinExistence type="inferred from homology"/>
<name>A0A3N2QBH1_9BACT</name>
<evidence type="ECO:0000256" key="9">
    <source>
        <dbReference type="ARBA" id="ARBA00022840"/>
    </source>
</evidence>
<dbReference type="InterPro" id="IPR036850">
    <property type="entry name" value="NDK-like_dom_sf"/>
</dbReference>
<dbReference type="GO" id="GO:0006228">
    <property type="term" value="P:UTP biosynthetic process"/>
    <property type="evidence" value="ECO:0007669"/>
    <property type="project" value="InterPro"/>
</dbReference>
<comment type="similarity">
    <text evidence="2 12 13">Belongs to the NDK family.</text>
</comment>
<keyword evidence="16" id="KW-1185">Reference proteome</keyword>
<keyword evidence="10" id="KW-0460">Magnesium</keyword>
<evidence type="ECO:0000256" key="7">
    <source>
        <dbReference type="ARBA" id="ARBA00022741"/>
    </source>
</evidence>
<evidence type="ECO:0000259" key="14">
    <source>
        <dbReference type="SMART" id="SM00562"/>
    </source>
</evidence>
<evidence type="ECO:0000313" key="16">
    <source>
        <dbReference type="Proteomes" id="UP000270927"/>
    </source>
</evidence>
<dbReference type="EMBL" id="RARA01000026">
    <property type="protein sequence ID" value="ROT47157.1"/>
    <property type="molecule type" value="Genomic_DNA"/>
</dbReference>
<dbReference type="PANTHER" id="PTHR46161">
    <property type="entry name" value="NUCLEOSIDE DIPHOSPHATE KINASE"/>
    <property type="match status" value="1"/>
</dbReference>
<dbReference type="RefSeq" id="WP_123663445.1">
    <property type="nucleotide sequence ID" value="NZ_RARA01000026.1"/>
</dbReference>
<dbReference type="SMART" id="SM00562">
    <property type="entry name" value="NDK"/>
    <property type="match status" value="1"/>
</dbReference>
<keyword evidence="7" id="KW-0547">Nucleotide-binding</keyword>
<feature type="binding site" evidence="12">
    <location>
        <position position="87"/>
    </location>
    <ligand>
        <name>ATP</name>
        <dbReference type="ChEBI" id="CHEBI:30616"/>
    </ligand>
</feature>
<keyword evidence="11" id="KW-0546">Nucleotide metabolism</keyword>
<evidence type="ECO:0000256" key="2">
    <source>
        <dbReference type="ARBA" id="ARBA00008142"/>
    </source>
</evidence>
<comment type="cofactor">
    <cofactor evidence="1">
        <name>Mg(2+)</name>
        <dbReference type="ChEBI" id="CHEBI:18420"/>
    </cofactor>
</comment>
<dbReference type="AlphaFoldDB" id="A0A3N2QBH1"/>
<evidence type="ECO:0000256" key="13">
    <source>
        <dbReference type="RuleBase" id="RU004011"/>
    </source>
</evidence>
<gene>
    <name evidence="15" type="ORF">EDM02_04740</name>
</gene>
<organism evidence="15 16">
    <name type="scientific">Candidatus Cardinium hertigii</name>
    <dbReference type="NCBI Taxonomy" id="247481"/>
    <lineage>
        <taxon>Bacteria</taxon>
        <taxon>Pseudomonadati</taxon>
        <taxon>Bacteroidota</taxon>
        <taxon>Cytophagia</taxon>
        <taxon>Cytophagales</taxon>
        <taxon>Amoebophilaceae</taxon>
        <taxon>Candidatus Cardinium</taxon>
    </lineage>
</organism>
<evidence type="ECO:0000256" key="8">
    <source>
        <dbReference type="ARBA" id="ARBA00022777"/>
    </source>
</evidence>
<evidence type="ECO:0000256" key="1">
    <source>
        <dbReference type="ARBA" id="ARBA00001946"/>
    </source>
</evidence>
<feature type="binding site" evidence="12">
    <location>
        <position position="114"/>
    </location>
    <ligand>
        <name>ATP</name>
        <dbReference type="ChEBI" id="CHEBI:30616"/>
    </ligand>
</feature>
<dbReference type="GO" id="GO:0006183">
    <property type="term" value="P:GTP biosynthetic process"/>
    <property type="evidence" value="ECO:0007669"/>
    <property type="project" value="InterPro"/>
</dbReference>
<evidence type="ECO:0000256" key="12">
    <source>
        <dbReference type="PROSITE-ProRule" id="PRU00706"/>
    </source>
</evidence>
<evidence type="ECO:0000256" key="11">
    <source>
        <dbReference type="ARBA" id="ARBA00023080"/>
    </source>
</evidence>
<feature type="binding site" evidence="12">
    <location>
        <position position="93"/>
    </location>
    <ligand>
        <name>ATP</name>
        <dbReference type="ChEBI" id="CHEBI:30616"/>
    </ligand>
</feature>
<dbReference type="Proteomes" id="UP000270927">
    <property type="component" value="Unassembled WGS sequence"/>
</dbReference>
<feature type="domain" description="Nucleoside diphosphate kinase-like" evidence="14">
    <location>
        <begin position="1"/>
        <end position="139"/>
    </location>
</feature>
<evidence type="ECO:0000256" key="4">
    <source>
        <dbReference type="ARBA" id="ARBA00022553"/>
    </source>
</evidence>
<dbReference type="PANTHER" id="PTHR46161:SF3">
    <property type="entry name" value="NUCLEOSIDE DIPHOSPHATE KINASE DDB_G0292928-RELATED"/>
    <property type="match status" value="1"/>
</dbReference>
<dbReference type="GO" id="GO:0006241">
    <property type="term" value="P:CTP biosynthetic process"/>
    <property type="evidence" value="ECO:0007669"/>
    <property type="project" value="InterPro"/>
</dbReference>
<keyword evidence="6" id="KW-0479">Metal-binding</keyword>
<keyword evidence="5 15" id="KW-0808">Transferase</keyword>
<sequence length="139" mass="15342">MQRRLTFSMIKPDAVRANHIGSILAMIEQADFSIQAMVMLQLNHPVAERFYDIHVHRPFYKELCAFIASGPIVAMVLEKENAVVDFRKLMGATNPAEAAAGTIRALFATSIDHNAIHGSDTDTTAAGEISFFFAGREFV</sequence>
<feature type="binding site" evidence="12">
    <location>
        <position position="104"/>
    </location>
    <ligand>
        <name>ATP</name>
        <dbReference type="ChEBI" id="CHEBI:30616"/>
    </ligand>
</feature>
<comment type="caution">
    <text evidence="15">The sequence shown here is derived from an EMBL/GenBank/DDBJ whole genome shotgun (WGS) entry which is preliminary data.</text>
</comment>
<evidence type="ECO:0000256" key="10">
    <source>
        <dbReference type="ARBA" id="ARBA00022842"/>
    </source>
</evidence>
<evidence type="ECO:0000256" key="5">
    <source>
        <dbReference type="ARBA" id="ARBA00022679"/>
    </source>
</evidence>
<dbReference type="EC" id="2.7.4.6" evidence="3"/>
<feature type="binding site" evidence="12">
    <location>
        <position position="11"/>
    </location>
    <ligand>
        <name>ATP</name>
        <dbReference type="ChEBI" id="CHEBI:30616"/>
    </ligand>
</feature>
<dbReference type="NCBIfam" id="NF001908">
    <property type="entry name" value="PRK00668.1"/>
    <property type="match status" value="1"/>
</dbReference>
<evidence type="ECO:0000256" key="6">
    <source>
        <dbReference type="ARBA" id="ARBA00022723"/>
    </source>
</evidence>
<keyword evidence="8 15" id="KW-0418">Kinase</keyword>
<dbReference type="FunFam" id="3.30.70.141:FF:000017">
    <property type="entry name" value="Nucleoside diphosphate kinase"/>
    <property type="match status" value="1"/>
</dbReference>
<dbReference type="InterPro" id="IPR001564">
    <property type="entry name" value="Nucleoside_diP_kinase"/>
</dbReference>
<dbReference type="GO" id="GO:0004550">
    <property type="term" value="F:nucleoside diphosphate kinase activity"/>
    <property type="evidence" value="ECO:0007669"/>
    <property type="project" value="UniProtKB-EC"/>
</dbReference>
<keyword evidence="4" id="KW-0597">Phosphoprotein</keyword>
<reference evidence="15 16" key="1">
    <citation type="submission" date="2018-09" db="EMBL/GenBank/DDBJ databases">
        <title>Comparative Genomics of Wolbachia-Cardinium Dual Endosymbiosis in a Plant-Parasitic Nematode.</title>
        <authorList>
            <person name="Brown A.M.V."/>
            <person name="Wasala S.K."/>
            <person name="Howe D.K."/>
            <person name="Peetz A.B."/>
            <person name="Zasada I.A."/>
            <person name="Denver D.R."/>
        </authorList>
    </citation>
    <scope>NUCLEOTIDE SEQUENCE [LARGE SCALE GENOMIC DNA]</scope>
    <source>
        <strain evidence="15 16">Pp_1</strain>
    </source>
</reference>
<dbReference type="PRINTS" id="PR01243">
    <property type="entry name" value="NUCDPKINASE"/>
</dbReference>